<evidence type="ECO:0000256" key="4">
    <source>
        <dbReference type="ARBA" id="ARBA00023040"/>
    </source>
</evidence>
<proteinExistence type="predicted"/>
<feature type="transmembrane region" description="Helical" evidence="8">
    <location>
        <begin position="287"/>
        <end position="307"/>
    </location>
</feature>
<feature type="transmembrane region" description="Helical" evidence="8">
    <location>
        <begin position="136"/>
        <end position="159"/>
    </location>
</feature>
<evidence type="ECO:0000256" key="6">
    <source>
        <dbReference type="ARBA" id="ARBA00023170"/>
    </source>
</evidence>
<keyword evidence="11" id="KW-1185">Reference proteome</keyword>
<keyword evidence="4" id="KW-0297">G-protein coupled receptor</keyword>
<evidence type="ECO:0000256" key="8">
    <source>
        <dbReference type="SAM" id="Phobius"/>
    </source>
</evidence>
<dbReference type="Proteomes" id="UP000663828">
    <property type="component" value="Unassembled WGS sequence"/>
</dbReference>
<dbReference type="PANTHER" id="PTHR24243:SF233">
    <property type="entry name" value="THYROTROPIN-RELEASING HORMONE RECEPTOR"/>
    <property type="match status" value="1"/>
</dbReference>
<dbReference type="Pfam" id="PF00001">
    <property type="entry name" value="7tm_1"/>
    <property type="match status" value="1"/>
</dbReference>
<comment type="subcellular location">
    <subcellularLocation>
        <location evidence="1">Membrane</location>
        <topology evidence="1">Multi-pass membrane protein</topology>
    </subcellularLocation>
</comment>
<accession>A0A816F1U8</accession>
<evidence type="ECO:0000313" key="10">
    <source>
        <dbReference type="EMBL" id="CAF1656675.1"/>
    </source>
</evidence>
<dbReference type="PROSITE" id="PS50262">
    <property type="entry name" value="G_PROTEIN_RECEP_F1_2"/>
    <property type="match status" value="1"/>
</dbReference>
<comment type="caution">
    <text evidence="10">The sequence shown here is derived from an EMBL/GenBank/DDBJ whole genome shotgun (WGS) entry which is preliminary data.</text>
</comment>
<keyword evidence="7" id="KW-0807">Transducer</keyword>
<dbReference type="GO" id="GO:0005886">
    <property type="term" value="C:plasma membrane"/>
    <property type="evidence" value="ECO:0007669"/>
    <property type="project" value="TreeGrafter"/>
</dbReference>
<keyword evidence="2 8" id="KW-0812">Transmembrane</keyword>
<evidence type="ECO:0000259" key="9">
    <source>
        <dbReference type="PROSITE" id="PS50262"/>
    </source>
</evidence>
<dbReference type="PANTHER" id="PTHR24243">
    <property type="entry name" value="G-PROTEIN COUPLED RECEPTOR"/>
    <property type="match status" value="1"/>
</dbReference>
<keyword evidence="5 8" id="KW-0472">Membrane</keyword>
<evidence type="ECO:0000256" key="3">
    <source>
        <dbReference type="ARBA" id="ARBA00022989"/>
    </source>
</evidence>
<evidence type="ECO:0000256" key="5">
    <source>
        <dbReference type="ARBA" id="ARBA00023136"/>
    </source>
</evidence>
<reference evidence="10" key="1">
    <citation type="submission" date="2021-02" db="EMBL/GenBank/DDBJ databases">
        <authorList>
            <person name="Nowell W R."/>
        </authorList>
    </citation>
    <scope>NUCLEOTIDE SEQUENCE</scope>
</reference>
<dbReference type="SUPFAM" id="SSF81321">
    <property type="entry name" value="Family A G protein-coupled receptor-like"/>
    <property type="match status" value="1"/>
</dbReference>
<dbReference type="Gene3D" id="1.20.1070.10">
    <property type="entry name" value="Rhodopsin 7-helix transmembrane proteins"/>
    <property type="match status" value="1"/>
</dbReference>
<dbReference type="InterPro" id="IPR000276">
    <property type="entry name" value="GPCR_Rhodpsn"/>
</dbReference>
<feature type="transmembrane region" description="Helical" evidence="8">
    <location>
        <begin position="179"/>
        <end position="201"/>
    </location>
</feature>
<protein>
    <recommendedName>
        <fullName evidence="9">G-protein coupled receptors family 1 profile domain-containing protein</fullName>
    </recommendedName>
</protein>
<evidence type="ECO:0000256" key="7">
    <source>
        <dbReference type="ARBA" id="ARBA00023224"/>
    </source>
</evidence>
<organism evidence="10 11">
    <name type="scientific">Adineta ricciae</name>
    <name type="common">Rotifer</name>
    <dbReference type="NCBI Taxonomy" id="249248"/>
    <lineage>
        <taxon>Eukaryota</taxon>
        <taxon>Metazoa</taxon>
        <taxon>Spiralia</taxon>
        <taxon>Gnathifera</taxon>
        <taxon>Rotifera</taxon>
        <taxon>Eurotatoria</taxon>
        <taxon>Bdelloidea</taxon>
        <taxon>Adinetida</taxon>
        <taxon>Adinetidae</taxon>
        <taxon>Adineta</taxon>
    </lineage>
</organism>
<keyword evidence="3 8" id="KW-1133">Transmembrane helix</keyword>
<evidence type="ECO:0000313" key="11">
    <source>
        <dbReference type="Proteomes" id="UP000663828"/>
    </source>
</evidence>
<evidence type="ECO:0000256" key="2">
    <source>
        <dbReference type="ARBA" id="ARBA00022692"/>
    </source>
</evidence>
<feature type="transmembrane region" description="Helical" evidence="8">
    <location>
        <begin position="20"/>
        <end position="42"/>
    </location>
</feature>
<keyword evidence="6" id="KW-0675">Receptor</keyword>
<dbReference type="AlphaFoldDB" id="A0A816F1U8"/>
<feature type="transmembrane region" description="Helical" evidence="8">
    <location>
        <begin position="241"/>
        <end position="261"/>
    </location>
</feature>
<dbReference type="GO" id="GO:0004930">
    <property type="term" value="F:G protein-coupled receptor activity"/>
    <property type="evidence" value="ECO:0007669"/>
    <property type="project" value="UniProtKB-KW"/>
</dbReference>
<name>A0A816F1U8_ADIRI</name>
<gene>
    <name evidence="10" type="ORF">XAT740_LOCUS56044</name>
</gene>
<evidence type="ECO:0000256" key="1">
    <source>
        <dbReference type="ARBA" id="ARBA00004141"/>
    </source>
</evidence>
<feature type="domain" description="G-protein coupled receptors family 1 profile" evidence="9">
    <location>
        <begin position="31"/>
        <end position="300"/>
    </location>
</feature>
<sequence length="348" mass="40423">MSNSSSYISDSLKAAPFQLNIWFGSFLWVTGNIGCLGNIIVFRSRSFRERAYSIYLVSEALSDCLYFNFVLLTRVLQKGFQIPLTTRYDSICKLRQFVSVWGNQISFSLFTFATIDRILSAQRDNKYRRWSNRVSVAYKATILCLLFWFLLIGHRLVLYKTVNGSCIRPTGFYDDYDNYFEVVFTAIMPPIVMYLVAYLLMRSVRGVIQRRITPGNDQSQQTNVKHRTVLQQMDTQMTKMLILQCAVAVLTYVPFAAELIYSNVTQYWTKTPYQRALEKIVVELTHLLSYVFFATSFYVSIVTNVGFRREILRFISCSTYLRRSETRSCTLHHAAGSTFTSPYEKTKY</sequence>
<dbReference type="EMBL" id="CAJNOR010010788">
    <property type="protein sequence ID" value="CAF1656675.1"/>
    <property type="molecule type" value="Genomic_DNA"/>
</dbReference>
<dbReference type="InterPro" id="IPR017452">
    <property type="entry name" value="GPCR_Rhodpsn_7TM"/>
</dbReference>